<dbReference type="InterPro" id="IPR029044">
    <property type="entry name" value="Nucleotide-diphossugar_trans"/>
</dbReference>
<feature type="domain" description="Glycosyltransferase 2-like" evidence="3">
    <location>
        <begin position="7"/>
        <end position="133"/>
    </location>
</feature>
<dbReference type="GO" id="GO:0016757">
    <property type="term" value="F:glycosyltransferase activity"/>
    <property type="evidence" value="ECO:0007669"/>
    <property type="project" value="UniProtKB-KW"/>
</dbReference>
<dbReference type="AlphaFoldDB" id="A0A381VF59"/>
<sequence>MDKITVSILIPCRNEEKFIEGAITSVLEFEDPDQIIREILLIDGMSTDNTKNTISKLAATDDRIKLLENPHKHQAAALNIGIRQATGDYIMRLDAHAVYPADYLILCQTTAQKSGADNIGGIVIPKISQNRYCASLVHALTTHKFGVGDSGFRTSLQPGPTDTVPYGFFTKDIFERIGLFDERLVRAQDYEFNRRINAAGGTVWLNPEIQVGYFNQPTLWRFLKKMFVQDAPYNAYMWYLAHYTFAFRHAVTGIFTL</sequence>
<evidence type="ECO:0000259" key="3">
    <source>
        <dbReference type="Pfam" id="PF00535"/>
    </source>
</evidence>
<evidence type="ECO:0000256" key="2">
    <source>
        <dbReference type="ARBA" id="ARBA00022679"/>
    </source>
</evidence>
<feature type="non-terminal residue" evidence="4">
    <location>
        <position position="257"/>
    </location>
</feature>
<organism evidence="4">
    <name type="scientific">marine metagenome</name>
    <dbReference type="NCBI Taxonomy" id="408172"/>
    <lineage>
        <taxon>unclassified sequences</taxon>
        <taxon>metagenomes</taxon>
        <taxon>ecological metagenomes</taxon>
    </lineage>
</organism>
<dbReference type="InterPro" id="IPR001173">
    <property type="entry name" value="Glyco_trans_2-like"/>
</dbReference>
<keyword evidence="1" id="KW-0328">Glycosyltransferase</keyword>
<accession>A0A381VF59</accession>
<gene>
    <name evidence="4" type="ORF">METZ01_LOCUS91505</name>
</gene>
<dbReference type="SUPFAM" id="SSF53448">
    <property type="entry name" value="Nucleotide-diphospho-sugar transferases"/>
    <property type="match status" value="1"/>
</dbReference>
<dbReference type="PANTHER" id="PTHR43630">
    <property type="entry name" value="POLY-BETA-1,6-N-ACETYL-D-GLUCOSAMINE SYNTHASE"/>
    <property type="match status" value="1"/>
</dbReference>
<dbReference type="Pfam" id="PF00535">
    <property type="entry name" value="Glycos_transf_2"/>
    <property type="match status" value="1"/>
</dbReference>
<dbReference type="Gene3D" id="3.90.550.10">
    <property type="entry name" value="Spore Coat Polysaccharide Biosynthesis Protein SpsA, Chain A"/>
    <property type="match status" value="1"/>
</dbReference>
<dbReference type="EMBL" id="UINC01008593">
    <property type="protein sequence ID" value="SVA38651.1"/>
    <property type="molecule type" value="Genomic_DNA"/>
</dbReference>
<reference evidence="4" key="1">
    <citation type="submission" date="2018-05" db="EMBL/GenBank/DDBJ databases">
        <authorList>
            <person name="Lanie J.A."/>
            <person name="Ng W.-L."/>
            <person name="Kazmierczak K.M."/>
            <person name="Andrzejewski T.M."/>
            <person name="Davidsen T.M."/>
            <person name="Wayne K.J."/>
            <person name="Tettelin H."/>
            <person name="Glass J.I."/>
            <person name="Rusch D."/>
            <person name="Podicherti R."/>
            <person name="Tsui H.-C.T."/>
            <person name="Winkler M.E."/>
        </authorList>
    </citation>
    <scope>NUCLEOTIDE SEQUENCE</scope>
</reference>
<proteinExistence type="predicted"/>
<evidence type="ECO:0000256" key="1">
    <source>
        <dbReference type="ARBA" id="ARBA00022676"/>
    </source>
</evidence>
<dbReference type="CDD" id="cd02525">
    <property type="entry name" value="Succinoglycan_BP_ExoA"/>
    <property type="match status" value="1"/>
</dbReference>
<keyword evidence="2" id="KW-0808">Transferase</keyword>
<name>A0A381VF59_9ZZZZ</name>
<dbReference type="PANTHER" id="PTHR43630:SF1">
    <property type="entry name" value="POLY-BETA-1,6-N-ACETYL-D-GLUCOSAMINE SYNTHASE"/>
    <property type="match status" value="1"/>
</dbReference>
<evidence type="ECO:0000313" key="4">
    <source>
        <dbReference type="EMBL" id="SVA38651.1"/>
    </source>
</evidence>
<protein>
    <recommendedName>
        <fullName evidence="3">Glycosyltransferase 2-like domain-containing protein</fullName>
    </recommendedName>
</protein>